<accession>A0ABV0BDR1</accession>
<keyword evidence="3" id="KW-0862">Zinc</keyword>
<reference evidence="6 7" key="1">
    <citation type="submission" date="2024-05" db="EMBL/GenBank/DDBJ databases">
        <title>Sphingomonas sp. HF-S3 16S ribosomal RNA gene Genome sequencing and assembly.</title>
        <authorList>
            <person name="Lee H."/>
        </authorList>
    </citation>
    <scope>NUCLEOTIDE SEQUENCE [LARGE SCALE GENOMIC DNA]</scope>
    <source>
        <strain evidence="6 7">HF-S3</strain>
    </source>
</reference>
<comment type="caution">
    <text evidence="6">The sequence shown here is derived from an EMBL/GenBank/DDBJ whole genome shotgun (WGS) entry which is preliminary data.</text>
</comment>
<evidence type="ECO:0000313" key="7">
    <source>
        <dbReference type="Proteomes" id="UP001427805"/>
    </source>
</evidence>
<dbReference type="InterPro" id="IPR011057">
    <property type="entry name" value="Mss4-like_sf"/>
</dbReference>
<dbReference type="Gene3D" id="3.90.1590.10">
    <property type="entry name" value="glutathione-dependent formaldehyde- activating enzyme (gfa)"/>
    <property type="match status" value="1"/>
</dbReference>
<comment type="similarity">
    <text evidence="1">Belongs to the Gfa family.</text>
</comment>
<keyword evidence="4" id="KW-0456">Lyase</keyword>
<gene>
    <name evidence="6" type="ORF">TPR58_18510</name>
</gene>
<dbReference type="SUPFAM" id="SSF51316">
    <property type="entry name" value="Mss4-like"/>
    <property type="match status" value="1"/>
</dbReference>
<feature type="domain" description="CENP-V/GFA" evidence="5">
    <location>
        <begin position="8"/>
        <end position="112"/>
    </location>
</feature>
<name>A0ABV0BDR1_9SPHN</name>
<dbReference type="EMBL" id="JBDIZK010000012">
    <property type="protein sequence ID" value="MEN3749173.1"/>
    <property type="molecule type" value="Genomic_DNA"/>
</dbReference>
<organism evidence="6 7">
    <name type="scientific">Sphingomonas rustica</name>
    <dbReference type="NCBI Taxonomy" id="3103142"/>
    <lineage>
        <taxon>Bacteria</taxon>
        <taxon>Pseudomonadati</taxon>
        <taxon>Pseudomonadota</taxon>
        <taxon>Alphaproteobacteria</taxon>
        <taxon>Sphingomonadales</taxon>
        <taxon>Sphingomonadaceae</taxon>
        <taxon>Sphingomonas</taxon>
    </lineage>
</organism>
<dbReference type="PANTHER" id="PTHR33337">
    <property type="entry name" value="GFA DOMAIN-CONTAINING PROTEIN"/>
    <property type="match status" value="1"/>
</dbReference>
<evidence type="ECO:0000259" key="5">
    <source>
        <dbReference type="PROSITE" id="PS51891"/>
    </source>
</evidence>
<dbReference type="Pfam" id="PF04828">
    <property type="entry name" value="GFA"/>
    <property type="match status" value="1"/>
</dbReference>
<evidence type="ECO:0000256" key="2">
    <source>
        <dbReference type="ARBA" id="ARBA00022723"/>
    </source>
</evidence>
<keyword evidence="2" id="KW-0479">Metal-binding</keyword>
<dbReference type="Proteomes" id="UP001427805">
    <property type="component" value="Unassembled WGS sequence"/>
</dbReference>
<dbReference type="PROSITE" id="PS51891">
    <property type="entry name" value="CENP_V_GFA"/>
    <property type="match status" value="1"/>
</dbReference>
<protein>
    <submittedName>
        <fullName evidence="6">GFA family protein</fullName>
    </submittedName>
</protein>
<evidence type="ECO:0000256" key="1">
    <source>
        <dbReference type="ARBA" id="ARBA00005495"/>
    </source>
</evidence>
<dbReference type="RefSeq" id="WP_346248212.1">
    <property type="nucleotide sequence ID" value="NZ_JBDIZK010000012.1"/>
</dbReference>
<keyword evidence="7" id="KW-1185">Reference proteome</keyword>
<evidence type="ECO:0000313" key="6">
    <source>
        <dbReference type="EMBL" id="MEN3749173.1"/>
    </source>
</evidence>
<dbReference type="InterPro" id="IPR006913">
    <property type="entry name" value="CENP-V/GFA"/>
</dbReference>
<evidence type="ECO:0000256" key="4">
    <source>
        <dbReference type="ARBA" id="ARBA00023239"/>
    </source>
</evidence>
<sequence length="155" mass="17089">MTGWTLPMEGGCRCGQVRFRISAAPMLTMACHCTGCQHMSASAFSTSMAVPTDGFEIIAGEPVIGGLHGDRSRHHHCDWCKSWVFTRIVPEPGFINVRATLLDDPSGYAPFIETYRSEALPWAATSAVHSFETFPEMPDYAGLIRDFADWSATRD</sequence>
<proteinExistence type="inferred from homology"/>
<dbReference type="PANTHER" id="PTHR33337:SF40">
    <property type="entry name" value="CENP-V_GFA DOMAIN-CONTAINING PROTEIN-RELATED"/>
    <property type="match status" value="1"/>
</dbReference>
<evidence type="ECO:0000256" key="3">
    <source>
        <dbReference type="ARBA" id="ARBA00022833"/>
    </source>
</evidence>